<dbReference type="PANTHER" id="PTHR37014">
    <property type="entry name" value="EXPRESSION LETHALITY PROTEIN HEL10, PUTATIVE (AFU_ORTHOLOGUE AFUA_1G06580)-RELATED"/>
    <property type="match status" value="1"/>
</dbReference>
<dbReference type="GO" id="GO:0019867">
    <property type="term" value="C:outer membrane"/>
    <property type="evidence" value="ECO:0007669"/>
    <property type="project" value="InterPro"/>
</dbReference>
<accession>A0AAE0D6Y8</accession>
<dbReference type="SMART" id="SM00257">
    <property type="entry name" value="LysM"/>
    <property type="match status" value="1"/>
</dbReference>
<dbReference type="CDD" id="cd00118">
    <property type="entry name" value="LysM"/>
    <property type="match status" value="1"/>
</dbReference>
<evidence type="ECO:0000313" key="4">
    <source>
        <dbReference type="Proteomes" id="UP001281614"/>
    </source>
</evidence>
<dbReference type="Gene3D" id="2.30.60.10">
    <property type="entry name" value="Cyanovirin-N"/>
    <property type="match status" value="1"/>
</dbReference>
<reference evidence="3" key="1">
    <citation type="submission" date="2023-02" db="EMBL/GenBank/DDBJ databases">
        <title>Colletotrichum kahawae CIFC_Que2 genome sequencing and assembly.</title>
        <authorList>
            <person name="Baroncelli R."/>
        </authorList>
    </citation>
    <scope>NUCLEOTIDE SEQUENCE</scope>
    <source>
        <strain evidence="3">CIFC_Que2</strain>
    </source>
</reference>
<feature type="region of interest" description="Disordered" evidence="1">
    <location>
        <begin position="1"/>
        <end position="119"/>
    </location>
</feature>
<feature type="region of interest" description="Disordered" evidence="1">
    <location>
        <begin position="164"/>
        <end position="234"/>
    </location>
</feature>
<name>A0AAE0D6Y8_COLKA</name>
<dbReference type="Gene3D" id="3.10.350.10">
    <property type="entry name" value="LysM domain"/>
    <property type="match status" value="1"/>
</dbReference>
<keyword evidence="4" id="KW-1185">Reference proteome</keyword>
<dbReference type="Pfam" id="PF01476">
    <property type="entry name" value="LysM"/>
    <property type="match status" value="1"/>
</dbReference>
<comment type="caution">
    <text evidence="3">The sequence shown here is derived from an EMBL/GenBank/DDBJ whole genome shotgun (WGS) entry which is preliminary data.</text>
</comment>
<protein>
    <submittedName>
        <fullName evidence="3">2 -cyclic-nucleotide 2 -phosphodiesterase</fullName>
    </submittedName>
</protein>
<dbReference type="SUPFAM" id="SSF54106">
    <property type="entry name" value="LysM domain"/>
    <property type="match status" value="1"/>
</dbReference>
<dbReference type="InterPro" id="IPR008816">
    <property type="entry name" value="Gly_zipper_2TM_dom"/>
</dbReference>
<dbReference type="Pfam" id="PF08881">
    <property type="entry name" value="CVNH"/>
    <property type="match status" value="1"/>
</dbReference>
<evidence type="ECO:0000313" key="3">
    <source>
        <dbReference type="EMBL" id="KAK2762977.1"/>
    </source>
</evidence>
<gene>
    <name evidence="3" type="ORF">CKAH01_16008</name>
</gene>
<dbReference type="Proteomes" id="UP001281614">
    <property type="component" value="Unassembled WGS sequence"/>
</dbReference>
<dbReference type="InterPro" id="IPR011058">
    <property type="entry name" value="Cyanovirin-N"/>
</dbReference>
<feature type="compositionally biased region" description="Polar residues" evidence="1">
    <location>
        <begin position="71"/>
        <end position="89"/>
    </location>
</feature>
<sequence>MSYYGNNNQGGGYGHQGGGYGGPGGPGGHQGGGYGGHNQGPGGEANSYYNEQQGRNEQQHQQQGFGYGQGPNHQQNNFSSPPPYQNQGGYNEHNRNDGPGGYGGPGGEQGEDGERGLTGALAGGAAGAFGGHKVGGNFGHSKTSTFIGAVAGAFAGHKLQDGVSDWKHERDDKKEEEKRREEEEKRRHEEEERRRREDHHRPEEHHHHHERRGSGDRPRGGNFAGGFTGSSRDIRIDAHGDYNLRASCKRRDGGWQDSCISLNRYLENDQGSFRWTSGGGGGGGEQNYTVQQGDTLRNIGDRFGASWEEIARHNNIANPDQIWPGQNLRIPGRGGGGGGGNFGASARDVRLVDGGQRLEAELSRHGQWVRASINLDEKIGNNDGTLHYV</sequence>
<feature type="compositionally biased region" description="Basic and acidic residues" evidence="1">
    <location>
        <begin position="164"/>
        <end position="205"/>
    </location>
</feature>
<dbReference type="Pfam" id="PF05433">
    <property type="entry name" value="Rick_17kDa_Anti"/>
    <property type="match status" value="1"/>
</dbReference>
<feature type="compositionally biased region" description="Gly residues" evidence="1">
    <location>
        <begin position="98"/>
        <end position="108"/>
    </location>
</feature>
<evidence type="ECO:0000256" key="1">
    <source>
        <dbReference type="SAM" id="MobiDB-lite"/>
    </source>
</evidence>
<proteinExistence type="predicted"/>
<dbReference type="SUPFAM" id="SSF51322">
    <property type="entry name" value="Cyanovirin-N"/>
    <property type="match status" value="1"/>
</dbReference>
<dbReference type="PANTHER" id="PTHR37014:SF1">
    <property type="entry name" value="EXPRESSION LETHALITY PROTEIN HEL10, PUTATIVE (AFU_ORTHOLOGUE AFUA_1G06580)-RELATED"/>
    <property type="match status" value="1"/>
</dbReference>
<dbReference type="AlphaFoldDB" id="A0AAE0D6Y8"/>
<dbReference type="InterPro" id="IPR018392">
    <property type="entry name" value="LysM"/>
</dbReference>
<evidence type="ECO:0000259" key="2">
    <source>
        <dbReference type="PROSITE" id="PS51782"/>
    </source>
</evidence>
<feature type="compositionally biased region" description="Gly residues" evidence="1">
    <location>
        <begin position="8"/>
        <end position="43"/>
    </location>
</feature>
<dbReference type="InterPro" id="IPR036673">
    <property type="entry name" value="Cyanovirin-N_sf"/>
</dbReference>
<feature type="domain" description="LysM" evidence="2">
    <location>
        <begin position="286"/>
        <end position="330"/>
    </location>
</feature>
<organism evidence="3 4">
    <name type="scientific">Colletotrichum kahawae</name>
    <name type="common">Coffee berry disease fungus</name>
    <dbReference type="NCBI Taxonomy" id="34407"/>
    <lineage>
        <taxon>Eukaryota</taxon>
        <taxon>Fungi</taxon>
        <taxon>Dikarya</taxon>
        <taxon>Ascomycota</taxon>
        <taxon>Pezizomycotina</taxon>
        <taxon>Sordariomycetes</taxon>
        <taxon>Hypocreomycetidae</taxon>
        <taxon>Glomerellales</taxon>
        <taxon>Glomerellaceae</taxon>
        <taxon>Colletotrichum</taxon>
        <taxon>Colletotrichum gloeosporioides species complex</taxon>
    </lineage>
</organism>
<dbReference type="SMART" id="SM01111">
    <property type="entry name" value="CVNH"/>
    <property type="match status" value="1"/>
</dbReference>
<feature type="compositionally biased region" description="Low complexity" evidence="1">
    <location>
        <begin position="52"/>
        <end position="64"/>
    </location>
</feature>
<dbReference type="EMBL" id="VYYT01000147">
    <property type="protein sequence ID" value="KAK2762977.1"/>
    <property type="molecule type" value="Genomic_DNA"/>
</dbReference>
<dbReference type="PROSITE" id="PS51782">
    <property type="entry name" value="LYSM"/>
    <property type="match status" value="1"/>
</dbReference>
<dbReference type="InterPro" id="IPR036779">
    <property type="entry name" value="LysM_dom_sf"/>
</dbReference>